<proteinExistence type="predicted"/>
<dbReference type="EMBL" id="JABSTR010000010">
    <property type="protein sequence ID" value="KAH9380296.1"/>
    <property type="molecule type" value="Genomic_DNA"/>
</dbReference>
<dbReference type="Proteomes" id="UP000821853">
    <property type="component" value="Chromosome 8"/>
</dbReference>
<keyword evidence="2" id="KW-1185">Reference proteome</keyword>
<protein>
    <submittedName>
        <fullName evidence="1">Uncharacterized protein</fullName>
    </submittedName>
</protein>
<name>A0A9J6GZZ5_HAELO</name>
<comment type="caution">
    <text evidence="1">The sequence shown here is derived from an EMBL/GenBank/DDBJ whole genome shotgun (WGS) entry which is preliminary data.</text>
</comment>
<dbReference type="OrthoDB" id="6475849at2759"/>
<reference evidence="1 2" key="1">
    <citation type="journal article" date="2020" name="Cell">
        <title>Large-Scale Comparative Analyses of Tick Genomes Elucidate Their Genetic Diversity and Vector Capacities.</title>
        <authorList>
            <consortium name="Tick Genome and Microbiome Consortium (TIGMIC)"/>
            <person name="Jia N."/>
            <person name="Wang J."/>
            <person name="Shi W."/>
            <person name="Du L."/>
            <person name="Sun Y."/>
            <person name="Zhan W."/>
            <person name="Jiang J.F."/>
            <person name="Wang Q."/>
            <person name="Zhang B."/>
            <person name="Ji P."/>
            <person name="Bell-Sakyi L."/>
            <person name="Cui X.M."/>
            <person name="Yuan T.T."/>
            <person name="Jiang B.G."/>
            <person name="Yang W.F."/>
            <person name="Lam T.T."/>
            <person name="Chang Q.C."/>
            <person name="Ding S.J."/>
            <person name="Wang X.J."/>
            <person name="Zhu J.G."/>
            <person name="Ruan X.D."/>
            <person name="Zhao L."/>
            <person name="Wei J.T."/>
            <person name="Ye R.Z."/>
            <person name="Que T.C."/>
            <person name="Du C.H."/>
            <person name="Zhou Y.H."/>
            <person name="Cheng J.X."/>
            <person name="Dai P.F."/>
            <person name="Guo W.B."/>
            <person name="Han X.H."/>
            <person name="Huang E.J."/>
            <person name="Li L.F."/>
            <person name="Wei W."/>
            <person name="Gao Y.C."/>
            <person name="Liu J.Z."/>
            <person name="Shao H.Z."/>
            <person name="Wang X."/>
            <person name="Wang C.C."/>
            <person name="Yang T.C."/>
            <person name="Huo Q.B."/>
            <person name="Li W."/>
            <person name="Chen H.Y."/>
            <person name="Chen S.E."/>
            <person name="Zhou L.G."/>
            <person name="Ni X.B."/>
            <person name="Tian J.H."/>
            <person name="Sheng Y."/>
            <person name="Liu T."/>
            <person name="Pan Y.S."/>
            <person name="Xia L.Y."/>
            <person name="Li J."/>
            <person name="Zhao F."/>
            <person name="Cao W.C."/>
        </authorList>
    </citation>
    <scope>NUCLEOTIDE SEQUENCE [LARGE SCALE GENOMIC DNA]</scope>
    <source>
        <strain evidence="1">HaeL-2018</strain>
    </source>
</reference>
<evidence type="ECO:0000313" key="1">
    <source>
        <dbReference type="EMBL" id="KAH9380296.1"/>
    </source>
</evidence>
<dbReference type="SUPFAM" id="SSF55486">
    <property type="entry name" value="Metalloproteases ('zincins'), catalytic domain"/>
    <property type="match status" value="1"/>
</dbReference>
<sequence length="372" mass="40461">MLGIPQEQQQEAVSRVSSLENLVGAALGNSTANNEPLLVSLETMAVLLTPSVPMASWLHAFRYIQPYGVNITRDVPVYVDHPNVLQAISHLLDLGVRMQDAVAEHIAYRTILDVGWMVDDRNPRRRKLYSAPDAAAIKCLHHVKDMVGIAWFSLVPTADDDRSLARNILVSLRHTMQVPIEIVAPSESSVPLDVLPPPQATFFSSWVAYKEARYELLSAGLYNIIGVDGVADVAWNRELNLTVDPLIFSYPYFHSDLHPVINYAGAGRLMARAVLGLTASNASTMALEAAAVRAAQYALDESGKAQTAPGAAFLNSTSVNKLFFMASCYAVCSASDANKTAQQLCNEPVLKLQSFITAFGCSLPPDGLRSKH</sequence>
<organism evidence="1 2">
    <name type="scientific">Haemaphysalis longicornis</name>
    <name type="common">Bush tick</name>
    <dbReference type="NCBI Taxonomy" id="44386"/>
    <lineage>
        <taxon>Eukaryota</taxon>
        <taxon>Metazoa</taxon>
        <taxon>Ecdysozoa</taxon>
        <taxon>Arthropoda</taxon>
        <taxon>Chelicerata</taxon>
        <taxon>Arachnida</taxon>
        <taxon>Acari</taxon>
        <taxon>Parasitiformes</taxon>
        <taxon>Ixodida</taxon>
        <taxon>Ixodoidea</taxon>
        <taxon>Ixodidae</taxon>
        <taxon>Haemaphysalinae</taxon>
        <taxon>Haemaphysalis</taxon>
    </lineage>
</organism>
<accession>A0A9J6GZZ5</accession>
<gene>
    <name evidence="1" type="ORF">HPB48_011286</name>
</gene>
<dbReference type="VEuPathDB" id="VectorBase:HLOH_044866"/>
<evidence type="ECO:0000313" key="2">
    <source>
        <dbReference type="Proteomes" id="UP000821853"/>
    </source>
</evidence>
<dbReference type="AlphaFoldDB" id="A0A9J6GZZ5"/>